<dbReference type="GO" id="GO:0006508">
    <property type="term" value="P:proteolysis"/>
    <property type="evidence" value="ECO:0007669"/>
    <property type="project" value="UniProtKB-KW"/>
</dbReference>
<dbReference type="GeneID" id="104592425"/>
<feature type="transmembrane region" description="Helical" evidence="8">
    <location>
        <begin position="114"/>
        <end position="135"/>
    </location>
</feature>
<evidence type="ECO:0000256" key="4">
    <source>
        <dbReference type="ARBA" id="ARBA00022692"/>
    </source>
</evidence>
<dbReference type="GO" id="GO:0005737">
    <property type="term" value="C:cytoplasm"/>
    <property type="evidence" value="ECO:0007669"/>
    <property type="project" value="UniProtKB-ARBA"/>
</dbReference>
<evidence type="ECO:0000256" key="6">
    <source>
        <dbReference type="ARBA" id="ARBA00022989"/>
    </source>
</evidence>
<sequence>MGKSSPSDIESRTDNARAPQSFYPPMSKPWFPWLMPTFVIVNVAAFVYTMYINNCPATTGRHRCVFPSLGRFSFQPLSQNPLFGPSTKTLELMGGLEWILVVKEGEGWRLISCIWLHAGVIHLLTNMISLLFIGIRLEQEFGFLKVGLVYVISGFGGSLLSSLTLRSSISVGASGALFGMLGAMLSELITNWTIYANKCAALLTLMFIIILNLAMGFLPHVDNSAHIGGFLSGFFLGFILLIRPQFGWVNKKHIPPGYDLPYTKPKHKCYQYLLWIMAFSILICGYVTGLARLYGVEPLKH</sequence>
<dbReference type="OMA" id="CYQYLLW"/>
<dbReference type="KEGG" id="nnu:104592425"/>
<dbReference type="AlphaFoldDB" id="A0A1U7ZBQ0"/>
<keyword evidence="7 8" id="KW-0472">Membrane</keyword>
<accession>A0A1U7ZBQ0</accession>
<evidence type="ECO:0000256" key="5">
    <source>
        <dbReference type="ARBA" id="ARBA00022801"/>
    </source>
</evidence>
<name>A0A1U7ZBQ0_NELNU</name>
<keyword evidence="8" id="KW-0720">Serine protease</keyword>
<dbReference type="InterPro" id="IPR002610">
    <property type="entry name" value="Peptidase_S54_rhomboid-like"/>
</dbReference>
<proteinExistence type="inferred from homology"/>
<dbReference type="PANTHER" id="PTHR22936:SF87">
    <property type="entry name" value="RHOMBOID-LIKE PROTEIN 5"/>
    <property type="match status" value="1"/>
</dbReference>
<dbReference type="EC" id="3.4.21.105" evidence="8"/>
<comment type="function">
    <text evidence="8">Serine protease involved in intramembrane proteolysis.</text>
</comment>
<evidence type="ECO:0000313" key="11">
    <source>
        <dbReference type="RefSeq" id="XP_010250097.1"/>
    </source>
</evidence>
<organism evidence="10 11">
    <name type="scientific">Nelumbo nucifera</name>
    <name type="common">Sacred lotus</name>
    <dbReference type="NCBI Taxonomy" id="4432"/>
    <lineage>
        <taxon>Eukaryota</taxon>
        <taxon>Viridiplantae</taxon>
        <taxon>Streptophyta</taxon>
        <taxon>Embryophyta</taxon>
        <taxon>Tracheophyta</taxon>
        <taxon>Spermatophyta</taxon>
        <taxon>Magnoliopsida</taxon>
        <taxon>Proteales</taxon>
        <taxon>Nelumbonaceae</taxon>
        <taxon>Nelumbo</taxon>
    </lineage>
</organism>
<dbReference type="InterPro" id="IPR035952">
    <property type="entry name" value="Rhomboid-like_sf"/>
</dbReference>
<feature type="transmembrane region" description="Helical" evidence="8">
    <location>
        <begin position="224"/>
        <end position="242"/>
    </location>
</feature>
<comment type="subcellular location">
    <subcellularLocation>
        <location evidence="2 8">Membrane</location>
        <topology evidence="2 8">Multi-pass membrane protein</topology>
    </subcellularLocation>
</comment>
<reference evidence="11" key="1">
    <citation type="submission" date="2025-08" db="UniProtKB">
        <authorList>
            <consortium name="RefSeq"/>
        </authorList>
    </citation>
    <scope>IDENTIFICATION</scope>
</reference>
<gene>
    <name evidence="11" type="primary">LOC104592425</name>
</gene>
<evidence type="ECO:0000256" key="3">
    <source>
        <dbReference type="ARBA" id="ARBA00009045"/>
    </source>
</evidence>
<evidence type="ECO:0000256" key="7">
    <source>
        <dbReference type="ARBA" id="ARBA00023136"/>
    </source>
</evidence>
<feature type="transmembrane region" description="Helical" evidence="8">
    <location>
        <begin position="169"/>
        <end position="188"/>
    </location>
</feature>
<dbReference type="PANTHER" id="PTHR22936">
    <property type="entry name" value="RHOMBOID-RELATED"/>
    <property type="match status" value="1"/>
</dbReference>
<comment type="catalytic activity">
    <reaction evidence="1 8">
        <text>Cleaves type-1 transmembrane domains using a catalytic dyad composed of serine and histidine that are contributed by different transmembrane domains.</text>
        <dbReference type="EC" id="3.4.21.105"/>
    </reaction>
</comment>
<comment type="caution">
    <text evidence="8">Lacks conserved residue(s) required for the propagation of feature annotation.</text>
</comment>
<evidence type="ECO:0000256" key="8">
    <source>
        <dbReference type="RuleBase" id="RU362115"/>
    </source>
</evidence>
<keyword evidence="8" id="KW-0645">Protease</keyword>
<evidence type="ECO:0000313" key="10">
    <source>
        <dbReference type="Proteomes" id="UP000189703"/>
    </source>
</evidence>
<dbReference type="Proteomes" id="UP000189703">
    <property type="component" value="Unplaced"/>
</dbReference>
<dbReference type="GO" id="GO:0004252">
    <property type="term" value="F:serine-type endopeptidase activity"/>
    <property type="evidence" value="ECO:0007669"/>
    <property type="project" value="InterPro"/>
</dbReference>
<evidence type="ECO:0000256" key="2">
    <source>
        <dbReference type="ARBA" id="ARBA00004141"/>
    </source>
</evidence>
<dbReference type="STRING" id="4432.A0A1U7ZBQ0"/>
<dbReference type="FunFam" id="1.20.1540.10:FF:000019">
    <property type="entry name" value="RHOMBOID-like protein"/>
    <property type="match status" value="1"/>
</dbReference>
<feature type="transmembrane region" description="Helical" evidence="8">
    <location>
        <begin position="200"/>
        <end position="218"/>
    </location>
</feature>
<keyword evidence="5 8" id="KW-0378">Hydrolase</keyword>
<evidence type="ECO:0000256" key="1">
    <source>
        <dbReference type="ARBA" id="ARBA00000156"/>
    </source>
</evidence>
<keyword evidence="4 8" id="KW-0812">Transmembrane</keyword>
<evidence type="ECO:0000259" key="9">
    <source>
        <dbReference type="Pfam" id="PF01694"/>
    </source>
</evidence>
<feature type="transmembrane region" description="Helical" evidence="8">
    <location>
        <begin position="272"/>
        <end position="294"/>
    </location>
</feature>
<dbReference type="InParanoid" id="A0A1U7ZBQ0"/>
<dbReference type="Gene3D" id="1.20.1540.10">
    <property type="entry name" value="Rhomboid-like"/>
    <property type="match status" value="1"/>
</dbReference>
<dbReference type="RefSeq" id="XP_010250097.1">
    <property type="nucleotide sequence ID" value="XM_010251795.2"/>
</dbReference>
<dbReference type="GO" id="GO:0016020">
    <property type="term" value="C:membrane"/>
    <property type="evidence" value="ECO:0007669"/>
    <property type="project" value="UniProtKB-SubCell"/>
</dbReference>
<dbReference type="SUPFAM" id="SSF144091">
    <property type="entry name" value="Rhomboid-like"/>
    <property type="match status" value="1"/>
</dbReference>
<dbReference type="OrthoDB" id="418595at2759"/>
<dbReference type="GO" id="GO:0012505">
    <property type="term" value="C:endomembrane system"/>
    <property type="evidence" value="ECO:0007669"/>
    <property type="project" value="UniProtKB-ARBA"/>
</dbReference>
<feature type="domain" description="Peptidase S54 rhomboid" evidence="9">
    <location>
        <begin position="105"/>
        <end position="241"/>
    </location>
</feature>
<keyword evidence="6 8" id="KW-1133">Transmembrane helix</keyword>
<comment type="similarity">
    <text evidence="3 8">Belongs to the peptidase S54 family.</text>
</comment>
<feature type="transmembrane region" description="Helical" evidence="8">
    <location>
        <begin position="30"/>
        <end position="51"/>
    </location>
</feature>
<protein>
    <recommendedName>
        <fullName evidence="8">RHOMBOID-like protein</fullName>
        <ecNumber evidence="8">3.4.21.105</ecNumber>
    </recommendedName>
</protein>
<dbReference type="InterPro" id="IPR022764">
    <property type="entry name" value="Peptidase_S54_rhomboid_dom"/>
</dbReference>
<dbReference type="eggNOG" id="KOG2289">
    <property type="taxonomic scope" value="Eukaryota"/>
</dbReference>
<keyword evidence="10" id="KW-1185">Reference proteome</keyword>
<dbReference type="Pfam" id="PF01694">
    <property type="entry name" value="Rhomboid"/>
    <property type="match status" value="1"/>
</dbReference>